<name>A0A550C739_9AGAR</name>
<dbReference type="Proteomes" id="UP000320762">
    <property type="component" value="Unassembled WGS sequence"/>
</dbReference>
<feature type="region of interest" description="Disordered" evidence="1">
    <location>
        <begin position="1"/>
        <end position="48"/>
    </location>
</feature>
<feature type="compositionally biased region" description="Basic residues" evidence="1">
    <location>
        <begin position="188"/>
        <end position="198"/>
    </location>
</feature>
<reference evidence="2 3" key="1">
    <citation type="journal article" date="2019" name="New Phytol.">
        <title>Comparative genomics reveals unique wood-decay strategies and fruiting body development in the Schizophyllaceae.</title>
        <authorList>
            <person name="Almasi E."/>
            <person name="Sahu N."/>
            <person name="Krizsan K."/>
            <person name="Balint B."/>
            <person name="Kovacs G.M."/>
            <person name="Kiss B."/>
            <person name="Cseklye J."/>
            <person name="Drula E."/>
            <person name="Henrissat B."/>
            <person name="Nagy I."/>
            <person name="Chovatia M."/>
            <person name="Adam C."/>
            <person name="LaButti K."/>
            <person name="Lipzen A."/>
            <person name="Riley R."/>
            <person name="Grigoriev I.V."/>
            <person name="Nagy L.G."/>
        </authorList>
    </citation>
    <scope>NUCLEOTIDE SEQUENCE [LARGE SCALE GENOMIC DNA]</scope>
    <source>
        <strain evidence="2 3">NL-1724</strain>
    </source>
</reference>
<evidence type="ECO:0000313" key="2">
    <source>
        <dbReference type="EMBL" id="TRM60618.1"/>
    </source>
</evidence>
<dbReference type="STRING" id="97359.A0A550C739"/>
<proteinExistence type="predicted"/>
<comment type="caution">
    <text evidence="2">The sequence shown here is derived from an EMBL/GenBank/DDBJ whole genome shotgun (WGS) entry which is preliminary data.</text>
</comment>
<protein>
    <submittedName>
        <fullName evidence="2">Uncharacterized protein</fullName>
    </submittedName>
</protein>
<feature type="region of interest" description="Disordered" evidence="1">
    <location>
        <begin position="149"/>
        <end position="198"/>
    </location>
</feature>
<organism evidence="2 3">
    <name type="scientific">Schizophyllum amplum</name>
    <dbReference type="NCBI Taxonomy" id="97359"/>
    <lineage>
        <taxon>Eukaryota</taxon>
        <taxon>Fungi</taxon>
        <taxon>Dikarya</taxon>
        <taxon>Basidiomycota</taxon>
        <taxon>Agaricomycotina</taxon>
        <taxon>Agaricomycetes</taxon>
        <taxon>Agaricomycetidae</taxon>
        <taxon>Agaricales</taxon>
        <taxon>Schizophyllaceae</taxon>
        <taxon>Schizophyllum</taxon>
    </lineage>
</organism>
<dbReference type="EMBL" id="VDMD01000021">
    <property type="protein sequence ID" value="TRM60618.1"/>
    <property type="molecule type" value="Genomic_DNA"/>
</dbReference>
<accession>A0A550C739</accession>
<sequence length="198" mass="21961">MSNAPANTTHAAYDQGIGRAASPADSIGTKYAEDQTTYSEDEMDSETFERRVMKKIRLDDPRPQEEAIKPPLIPRTQGNVDYSYFAVTQALRQRVQALEDEAVFERILLRGPRHALDSVEVQPSSDDIDTLMRNMMVTPDATARQRMAKGPWNDNGALNPSREANRQELPELKHSFASGGTASTAKRSNAKGKGKARQ</sequence>
<keyword evidence="3" id="KW-1185">Reference proteome</keyword>
<feature type="compositionally biased region" description="Basic and acidic residues" evidence="1">
    <location>
        <begin position="163"/>
        <end position="174"/>
    </location>
</feature>
<dbReference type="OrthoDB" id="3227715at2759"/>
<dbReference type="AlphaFoldDB" id="A0A550C739"/>
<gene>
    <name evidence="2" type="ORF">BD626DRAFT_407274</name>
</gene>
<feature type="compositionally biased region" description="Polar residues" evidence="1">
    <location>
        <begin position="1"/>
        <end position="10"/>
    </location>
</feature>
<evidence type="ECO:0000313" key="3">
    <source>
        <dbReference type="Proteomes" id="UP000320762"/>
    </source>
</evidence>
<feature type="compositionally biased region" description="Polar residues" evidence="1">
    <location>
        <begin position="178"/>
        <end position="187"/>
    </location>
</feature>
<evidence type="ECO:0000256" key="1">
    <source>
        <dbReference type="SAM" id="MobiDB-lite"/>
    </source>
</evidence>